<dbReference type="SUPFAM" id="SSF160104">
    <property type="entry name" value="Acetoacetate decarboxylase-like"/>
    <property type="match status" value="1"/>
</dbReference>
<dbReference type="AlphaFoldDB" id="A0A8H5EZ49"/>
<dbReference type="OrthoDB" id="9970474at2759"/>
<evidence type="ECO:0000313" key="1">
    <source>
        <dbReference type="EMBL" id="KAF5317699.1"/>
    </source>
</evidence>
<reference evidence="1 2" key="1">
    <citation type="journal article" date="2020" name="ISME J.">
        <title>Uncovering the hidden diversity of litter-decomposition mechanisms in mushroom-forming fungi.</title>
        <authorList>
            <person name="Floudas D."/>
            <person name="Bentzer J."/>
            <person name="Ahren D."/>
            <person name="Johansson T."/>
            <person name="Persson P."/>
            <person name="Tunlid A."/>
        </authorList>
    </citation>
    <scope>NUCLEOTIDE SEQUENCE [LARGE SCALE GENOMIC DNA]</scope>
    <source>
        <strain evidence="1 2">CBS 101986</strain>
    </source>
</reference>
<accession>A0A8H5EZ49</accession>
<sequence>MADDIPVAPAPWILKGTSWTFILSGLSTTTSFPAGFSAEFQTEALVEGGQFAGGFGGILLVSYSESPVGPYDELIYLPGKWKYAGKGEAFRITRIYVSSKASTMNGRRNWNIPKQVANFQWSESSSGKTVSVFHPGETTPFFKATIQSIPLVSAISCPTSTGILGKWCTVFQPPIPASSAPEEVGTDKWAALLPVLKGNARIVKVVGALEGGKFGDGKGFPDVMPWSTGMCLENATIDFGNPTIYDSV</sequence>
<comment type="caution">
    <text evidence="1">The sequence shown here is derived from an EMBL/GenBank/DDBJ whole genome shotgun (WGS) entry which is preliminary data.</text>
</comment>
<gene>
    <name evidence="1" type="ORF">D9619_012643</name>
</gene>
<dbReference type="PANTHER" id="PTHR40518">
    <property type="entry name" value="ACETOACETATE DECARBOXYLASE"/>
    <property type="match status" value="1"/>
</dbReference>
<evidence type="ECO:0000313" key="2">
    <source>
        <dbReference type="Proteomes" id="UP000567179"/>
    </source>
</evidence>
<dbReference type="PANTHER" id="PTHR40518:SF1">
    <property type="entry name" value="ACETOACETATE DECARBOXYLASE"/>
    <property type="match status" value="1"/>
</dbReference>
<protein>
    <submittedName>
        <fullName evidence="1">Uncharacterized protein</fullName>
    </submittedName>
</protein>
<dbReference type="Proteomes" id="UP000567179">
    <property type="component" value="Unassembled WGS sequence"/>
</dbReference>
<keyword evidence="2" id="KW-1185">Reference proteome</keyword>
<dbReference type="Gene3D" id="2.40.400.10">
    <property type="entry name" value="Acetoacetate decarboxylase-like"/>
    <property type="match status" value="1"/>
</dbReference>
<dbReference type="EMBL" id="JAACJJ010000032">
    <property type="protein sequence ID" value="KAF5317699.1"/>
    <property type="molecule type" value="Genomic_DNA"/>
</dbReference>
<proteinExistence type="predicted"/>
<dbReference type="InterPro" id="IPR023375">
    <property type="entry name" value="ADC_dom_sf"/>
</dbReference>
<name>A0A8H5EZ49_9AGAR</name>
<organism evidence="1 2">
    <name type="scientific">Psilocybe cf. subviscida</name>
    <dbReference type="NCBI Taxonomy" id="2480587"/>
    <lineage>
        <taxon>Eukaryota</taxon>
        <taxon>Fungi</taxon>
        <taxon>Dikarya</taxon>
        <taxon>Basidiomycota</taxon>
        <taxon>Agaricomycotina</taxon>
        <taxon>Agaricomycetes</taxon>
        <taxon>Agaricomycetidae</taxon>
        <taxon>Agaricales</taxon>
        <taxon>Agaricineae</taxon>
        <taxon>Strophariaceae</taxon>
        <taxon>Psilocybe</taxon>
    </lineage>
</organism>